<dbReference type="Gene3D" id="3.10.180.10">
    <property type="entry name" value="2,3-Dihydroxybiphenyl 1,2-Dioxygenase, domain 1"/>
    <property type="match status" value="2"/>
</dbReference>
<dbReference type="InterPro" id="IPR052164">
    <property type="entry name" value="Anthracycline_SecMetBiosynth"/>
</dbReference>
<evidence type="ECO:0000259" key="1">
    <source>
        <dbReference type="PROSITE" id="PS51819"/>
    </source>
</evidence>
<feature type="domain" description="VOC" evidence="1">
    <location>
        <begin position="16"/>
        <end position="131"/>
    </location>
</feature>
<accession>A0ABP5DDC0</accession>
<dbReference type="InterPro" id="IPR041581">
    <property type="entry name" value="Glyoxalase_6"/>
</dbReference>
<proteinExistence type="predicted"/>
<keyword evidence="3" id="KW-1185">Reference proteome</keyword>
<dbReference type="Pfam" id="PF18029">
    <property type="entry name" value="Glyoxalase_6"/>
    <property type="match status" value="1"/>
</dbReference>
<evidence type="ECO:0000313" key="2">
    <source>
        <dbReference type="EMBL" id="GAA1976994.1"/>
    </source>
</evidence>
<dbReference type="InterPro" id="IPR037523">
    <property type="entry name" value="VOC_core"/>
</dbReference>
<comment type="caution">
    <text evidence="2">The sequence shown here is derived from an EMBL/GenBank/DDBJ whole genome shotgun (WGS) entry which is preliminary data.</text>
</comment>
<gene>
    <name evidence="2" type="ORF">GCM10009754_60990</name>
</gene>
<name>A0ABP5DDC0_9PSEU</name>
<dbReference type="Proteomes" id="UP001501116">
    <property type="component" value="Unassembled WGS sequence"/>
</dbReference>
<dbReference type="PANTHER" id="PTHR33993:SF14">
    <property type="entry name" value="GB|AAF24581.1"/>
    <property type="match status" value="1"/>
</dbReference>
<dbReference type="SUPFAM" id="SSF54593">
    <property type="entry name" value="Glyoxalase/Bleomycin resistance protein/Dihydroxybiphenyl dioxygenase"/>
    <property type="match status" value="2"/>
</dbReference>
<dbReference type="PANTHER" id="PTHR33993">
    <property type="entry name" value="GLYOXALASE-RELATED"/>
    <property type="match status" value="1"/>
</dbReference>
<dbReference type="PROSITE" id="PS51819">
    <property type="entry name" value="VOC"/>
    <property type="match status" value="1"/>
</dbReference>
<dbReference type="EMBL" id="BAAANN010000028">
    <property type="protein sequence ID" value="GAA1976994.1"/>
    <property type="molecule type" value="Genomic_DNA"/>
</dbReference>
<protein>
    <submittedName>
        <fullName evidence="2">VOC family protein</fullName>
    </submittedName>
</protein>
<organism evidence="2 3">
    <name type="scientific">Amycolatopsis minnesotensis</name>
    <dbReference type="NCBI Taxonomy" id="337894"/>
    <lineage>
        <taxon>Bacteria</taxon>
        <taxon>Bacillati</taxon>
        <taxon>Actinomycetota</taxon>
        <taxon>Actinomycetes</taxon>
        <taxon>Pseudonocardiales</taxon>
        <taxon>Pseudonocardiaceae</taxon>
        <taxon>Amycolatopsis</taxon>
    </lineage>
</organism>
<dbReference type="InterPro" id="IPR029068">
    <property type="entry name" value="Glyas_Bleomycin-R_OHBP_Dase"/>
</dbReference>
<sequence length="281" mass="30678">MSVASPRTVSVLPAGLPCWVELASRNETAAEQFYGGLFGWKYQVNRDPATPTGRYSIASHDGISVGGLYRAGSSQPPGWILHLSVRNIVTAAEWVEHLGGRTTLGPVDIPERGSILHALDPSGAPVVFWQPPDSWEFGTDMPATFTGADLNTHDGNSADHFFCRLFGYTAEQIGDAHSIDYAEWRLDHESVLYRYVMGPEYRADTPPHWMVYFEVSPARGTDATAGHAIMLGGTVVIQPYDTPWGRIAVLADPDGAVFSIIDHSQVVEGYGRAEVDDPYVD</sequence>
<dbReference type="RefSeq" id="WP_344426564.1">
    <property type="nucleotide sequence ID" value="NZ_BAAANN010000028.1"/>
</dbReference>
<evidence type="ECO:0000313" key="3">
    <source>
        <dbReference type="Proteomes" id="UP001501116"/>
    </source>
</evidence>
<reference evidence="3" key="1">
    <citation type="journal article" date="2019" name="Int. J. Syst. Evol. Microbiol.">
        <title>The Global Catalogue of Microorganisms (GCM) 10K type strain sequencing project: providing services to taxonomists for standard genome sequencing and annotation.</title>
        <authorList>
            <consortium name="The Broad Institute Genomics Platform"/>
            <consortium name="The Broad Institute Genome Sequencing Center for Infectious Disease"/>
            <person name="Wu L."/>
            <person name="Ma J."/>
        </authorList>
    </citation>
    <scope>NUCLEOTIDE SEQUENCE [LARGE SCALE GENOMIC DNA]</scope>
    <source>
        <strain evidence="3">JCM 14545</strain>
    </source>
</reference>
<dbReference type="CDD" id="cd07247">
    <property type="entry name" value="SgaA_N_like"/>
    <property type="match status" value="1"/>
</dbReference>